<protein>
    <submittedName>
        <fullName evidence="1">Uncharacterized protein</fullName>
    </submittedName>
</protein>
<name>A0ABT1YU71_9BACL</name>
<sequence>MKNERATYHTLIIVTIELMALTCCFIKVDFYMDRGEGALQGSMKDLNGTGISVISSTASNLRR</sequence>
<reference evidence="1 2" key="1">
    <citation type="submission" date="2022-08" db="EMBL/GenBank/DDBJ databases">
        <title>Paenibacillus endoradicis sp. nov., Paenibacillus radicibacter sp. nov and Paenibacillus pararadicis sp. nov., three cold-adapted plant growth-promoting bacteria isolated from root of Larix gmelinii in Great Khingan.</title>
        <authorList>
            <person name="Xue H."/>
        </authorList>
    </citation>
    <scope>NUCLEOTIDE SEQUENCE [LARGE SCALE GENOMIC DNA]</scope>
    <source>
        <strain evidence="1 2">N5-1-1-5</strain>
    </source>
</reference>
<evidence type="ECO:0000313" key="1">
    <source>
        <dbReference type="EMBL" id="MCR8636739.1"/>
    </source>
</evidence>
<evidence type="ECO:0000313" key="2">
    <source>
        <dbReference type="Proteomes" id="UP001300012"/>
    </source>
</evidence>
<organism evidence="1 2">
    <name type="scientific">Paenibacillus radicis</name>
    <name type="common">ex Xue et al. 2023</name>
    <dbReference type="NCBI Taxonomy" id="2972489"/>
    <lineage>
        <taxon>Bacteria</taxon>
        <taxon>Bacillati</taxon>
        <taxon>Bacillota</taxon>
        <taxon>Bacilli</taxon>
        <taxon>Bacillales</taxon>
        <taxon>Paenibacillaceae</taxon>
        <taxon>Paenibacillus</taxon>
    </lineage>
</organism>
<gene>
    <name evidence="1" type="ORF">NV381_36825</name>
</gene>
<dbReference type="Proteomes" id="UP001300012">
    <property type="component" value="Unassembled WGS sequence"/>
</dbReference>
<dbReference type="EMBL" id="JANQBD010000052">
    <property type="protein sequence ID" value="MCR8636739.1"/>
    <property type="molecule type" value="Genomic_DNA"/>
</dbReference>
<comment type="caution">
    <text evidence="1">The sequence shown here is derived from an EMBL/GenBank/DDBJ whole genome shotgun (WGS) entry which is preliminary data.</text>
</comment>
<accession>A0ABT1YU71</accession>
<proteinExistence type="predicted"/>
<keyword evidence="2" id="KW-1185">Reference proteome</keyword>